<organism evidence="1 2">
    <name type="scientific">Melia azedarach</name>
    <name type="common">Chinaberry tree</name>
    <dbReference type="NCBI Taxonomy" id="155640"/>
    <lineage>
        <taxon>Eukaryota</taxon>
        <taxon>Viridiplantae</taxon>
        <taxon>Streptophyta</taxon>
        <taxon>Embryophyta</taxon>
        <taxon>Tracheophyta</taxon>
        <taxon>Spermatophyta</taxon>
        <taxon>Magnoliopsida</taxon>
        <taxon>eudicotyledons</taxon>
        <taxon>Gunneridae</taxon>
        <taxon>Pentapetalae</taxon>
        <taxon>rosids</taxon>
        <taxon>malvids</taxon>
        <taxon>Sapindales</taxon>
        <taxon>Meliaceae</taxon>
        <taxon>Melia</taxon>
    </lineage>
</organism>
<accession>A0ACC1XQ97</accession>
<protein>
    <submittedName>
        <fullName evidence="1">Uncharacterized protein</fullName>
    </submittedName>
</protein>
<comment type="caution">
    <text evidence="1">The sequence shown here is derived from an EMBL/GenBank/DDBJ whole genome shotgun (WGS) entry which is preliminary data.</text>
</comment>
<evidence type="ECO:0000313" key="2">
    <source>
        <dbReference type="Proteomes" id="UP001164539"/>
    </source>
</evidence>
<keyword evidence="2" id="KW-1185">Reference proteome</keyword>
<proteinExistence type="predicted"/>
<evidence type="ECO:0000313" key="1">
    <source>
        <dbReference type="EMBL" id="KAJ4713093.1"/>
    </source>
</evidence>
<dbReference type="Proteomes" id="UP001164539">
    <property type="component" value="Chromosome 8"/>
</dbReference>
<dbReference type="EMBL" id="CM051401">
    <property type="protein sequence ID" value="KAJ4713093.1"/>
    <property type="molecule type" value="Genomic_DNA"/>
</dbReference>
<sequence>MTSSPEIDPSVYEPTKPEIPTKYDVQSSECKFAAKQENIPTAHIDHGENQQEQGETMPDYQQAQSQIQSQQSHTPSEAKDKQRQPTVELSVSPLQNMTGPAGDNNEPEPLFTSFQSKQMYSNGPSEASNRTPKMVVPFMGKVDLRGMGEAQSSVSFNKASKRLKAISFQNNPMYSNVPSQQTIQSTPVSVPSASADPKKGKTASLRGRFKKCFS</sequence>
<gene>
    <name evidence="1" type="ORF">OWV82_015237</name>
</gene>
<name>A0ACC1XQ97_MELAZ</name>
<reference evidence="1 2" key="1">
    <citation type="journal article" date="2023" name="Science">
        <title>Complex scaffold remodeling in plant triterpene biosynthesis.</title>
        <authorList>
            <person name="De La Pena R."/>
            <person name="Hodgson H."/>
            <person name="Liu J.C."/>
            <person name="Stephenson M.J."/>
            <person name="Martin A.C."/>
            <person name="Owen C."/>
            <person name="Harkess A."/>
            <person name="Leebens-Mack J."/>
            <person name="Jimenez L.E."/>
            <person name="Osbourn A."/>
            <person name="Sattely E.S."/>
        </authorList>
    </citation>
    <scope>NUCLEOTIDE SEQUENCE [LARGE SCALE GENOMIC DNA]</scope>
    <source>
        <strain evidence="2">cv. JPN11</strain>
        <tissue evidence="1">Leaf</tissue>
    </source>
</reference>